<evidence type="ECO:0000259" key="6">
    <source>
        <dbReference type="Pfam" id="PF01494"/>
    </source>
</evidence>
<feature type="binding site" evidence="5">
    <location>
        <position position="52"/>
    </location>
    <ligand>
        <name>FAD</name>
        <dbReference type="ChEBI" id="CHEBI:57692"/>
    </ligand>
</feature>
<feature type="binding site" evidence="5">
    <location>
        <position position="109"/>
    </location>
    <ligand>
        <name>FAD</name>
        <dbReference type="ChEBI" id="CHEBI:57692"/>
    </ligand>
</feature>
<comment type="cofactor">
    <cofactor evidence="5">
        <name>FAD</name>
        <dbReference type="ChEBI" id="CHEBI:57692"/>
    </cofactor>
</comment>
<organism evidence="7 8">
    <name type="scientific">Paludisphaera borealis</name>
    <dbReference type="NCBI Taxonomy" id="1387353"/>
    <lineage>
        <taxon>Bacteria</taxon>
        <taxon>Pseudomonadati</taxon>
        <taxon>Planctomycetota</taxon>
        <taxon>Planctomycetia</taxon>
        <taxon>Isosphaerales</taxon>
        <taxon>Isosphaeraceae</taxon>
        <taxon>Paludisphaera</taxon>
    </lineage>
</organism>
<feature type="binding site" evidence="5">
    <location>
        <position position="303"/>
    </location>
    <ligand>
        <name>FAD</name>
        <dbReference type="ChEBI" id="CHEBI:57692"/>
    </ligand>
</feature>
<evidence type="ECO:0000256" key="4">
    <source>
        <dbReference type="ARBA" id="ARBA00023033"/>
    </source>
</evidence>
<comment type="catalytic activity">
    <reaction evidence="5">
        <text>a tetracycline + NADPH + O2 + H(+) = an 11a-hydroxytetracycline + NADP(+) + H2O</text>
        <dbReference type="Rhea" id="RHEA:61444"/>
        <dbReference type="ChEBI" id="CHEBI:15377"/>
        <dbReference type="ChEBI" id="CHEBI:15378"/>
        <dbReference type="ChEBI" id="CHEBI:15379"/>
        <dbReference type="ChEBI" id="CHEBI:57783"/>
        <dbReference type="ChEBI" id="CHEBI:58349"/>
        <dbReference type="ChEBI" id="CHEBI:144644"/>
        <dbReference type="ChEBI" id="CHEBI:144645"/>
    </reaction>
</comment>
<feature type="domain" description="FAD-binding" evidence="6">
    <location>
        <begin position="297"/>
        <end position="333"/>
    </location>
</feature>
<evidence type="ECO:0000313" key="8">
    <source>
        <dbReference type="Proteomes" id="UP000186309"/>
    </source>
</evidence>
<evidence type="ECO:0000256" key="5">
    <source>
        <dbReference type="HAMAP-Rule" id="MF_00845"/>
    </source>
</evidence>
<keyword evidence="5" id="KW-0963">Cytoplasm</keyword>
<keyword evidence="4 5" id="KW-0503">Monooxygenase</keyword>
<dbReference type="GO" id="GO:0004497">
    <property type="term" value="F:monooxygenase activity"/>
    <property type="evidence" value="ECO:0007669"/>
    <property type="project" value="UniProtKB-UniRule"/>
</dbReference>
<dbReference type="Proteomes" id="UP000186309">
    <property type="component" value="Chromosome"/>
</dbReference>
<comment type="domain">
    <text evidence="5">Consists of an N-terminal FAD-binding domain with a Rossman fold and a C-terminal substrate-binding domain.</text>
</comment>
<dbReference type="AlphaFoldDB" id="A0A1U7CR04"/>
<keyword evidence="5" id="KW-0547">Nucleotide-binding</keyword>
<comment type="function">
    <text evidence="5">An FAD-requiring monooxygenase active on some tetracycline antibiotic derivatives, which leads to their inactivation. Hydroxylates carbon 11a of tetracycline and some analogs.</text>
</comment>
<dbReference type="SUPFAM" id="SSF51905">
    <property type="entry name" value="FAD/NAD(P)-binding domain"/>
    <property type="match status" value="1"/>
</dbReference>
<evidence type="ECO:0000313" key="7">
    <source>
        <dbReference type="EMBL" id="APW61362.1"/>
    </source>
</evidence>
<keyword evidence="1 5" id="KW-0285">Flavoprotein</keyword>
<gene>
    <name evidence="7" type="primary">kmo</name>
    <name evidence="7" type="ORF">BSF38_02876</name>
</gene>
<proteinExistence type="inferred from homology"/>
<name>A0A1U7CR04_9BACT</name>
<keyword evidence="2 5" id="KW-0274">FAD</keyword>
<dbReference type="Pfam" id="PF01494">
    <property type="entry name" value="FAD_binding_3"/>
    <property type="match status" value="2"/>
</dbReference>
<dbReference type="PANTHER" id="PTHR46972:SF1">
    <property type="entry name" value="FAD DEPENDENT OXIDOREDUCTASE DOMAIN-CONTAINING PROTEIN"/>
    <property type="match status" value="1"/>
</dbReference>
<dbReference type="InterPro" id="IPR043683">
    <property type="entry name" value="TetX_monooxygenase"/>
</dbReference>
<keyword evidence="5" id="KW-0521">NADP</keyword>
<evidence type="ECO:0000256" key="2">
    <source>
        <dbReference type="ARBA" id="ARBA00022827"/>
    </source>
</evidence>
<comment type="similarity">
    <text evidence="5">Belongs to the aromatic-ring hydroxylase family. TetX subfamily.</text>
</comment>
<dbReference type="GO" id="GO:0071949">
    <property type="term" value="F:FAD binding"/>
    <property type="evidence" value="ECO:0007669"/>
    <property type="project" value="InterPro"/>
</dbReference>
<accession>A0A1U7CR04</accession>
<feature type="domain" description="FAD-binding" evidence="6">
    <location>
        <begin position="10"/>
        <end position="181"/>
    </location>
</feature>
<dbReference type="EMBL" id="CP019082">
    <property type="protein sequence ID" value="APW61362.1"/>
    <property type="molecule type" value="Genomic_DNA"/>
</dbReference>
<dbReference type="Gene3D" id="3.50.50.60">
    <property type="entry name" value="FAD/NAD(P)-binding domain"/>
    <property type="match status" value="1"/>
</dbReference>
<dbReference type="PRINTS" id="PR00420">
    <property type="entry name" value="RNGMNOXGNASE"/>
</dbReference>
<dbReference type="InterPro" id="IPR036188">
    <property type="entry name" value="FAD/NAD-bd_sf"/>
</dbReference>
<dbReference type="PANTHER" id="PTHR46972">
    <property type="entry name" value="MONOOXYGENASE ASQM-RELATED"/>
    <property type="match status" value="1"/>
</dbReference>
<dbReference type="EC" id="1.14.13.-" evidence="5"/>
<keyword evidence="3 5" id="KW-0560">Oxidoreductase</keyword>
<dbReference type="GO" id="GO:0005737">
    <property type="term" value="C:cytoplasm"/>
    <property type="evidence" value="ECO:0007669"/>
    <property type="project" value="UniProtKB-SubCell"/>
</dbReference>
<protein>
    <recommendedName>
        <fullName evidence="5">Flavin-dependent monooxygenase</fullName>
    </recommendedName>
    <alternativeName>
        <fullName evidence="5">TetX monooxygenase</fullName>
        <shortName evidence="5">TetX</shortName>
        <ecNumber evidence="5">1.14.13.-</ecNumber>
    </alternativeName>
</protein>
<comment type="subcellular location">
    <subcellularLocation>
        <location evidence="5">Cytoplasm</location>
    </subcellularLocation>
</comment>
<dbReference type="STRING" id="1387353.BSF38_02876"/>
<feature type="binding site" evidence="5">
    <location>
        <position position="45"/>
    </location>
    <ligand>
        <name>NADPH</name>
        <dbReference type="ChEBI" id="CHEBI:57783"/>
    </ligand>
</feature>
<dbReference type="HAMAP" id="MF_00845">
    <property type="entry name" value="TetX_monooxygenase"/>
    <property type="match status" value="1"/>
</dbReference>
<dbReference type="KEGG" id="pbor:BSF38_02876"/>
<sequence length="388" mass="41943">MRDMKERPRIAIVGGGPGGLTLARILHARGVVSTVFEREASVLDRSQGGSLDLHADTGQHALRLAGLEDEFLSVARYEDQGMRLFDRDGVTHYEEEGGAADSDRPEVDRPALRRILLDSLPSGVVQWGRRVLTIETRDDGAFELIFEGGHTEGFDLVVGADGARSRVRPLVSRAVPAYTGVTFVSLSLDDVDERHPDVSRLVGHGMLFALGDNKGLLAHRDANAHVGVYVALRAPEDWASSRSLDAGLPDETKTKLAANFPGWSPRLLALIHEAGDRIVPLPLYALPVGHRWENRPGVTLLGDAAHVMSPFTGEGVNLAMIDAADLALALADADDWRAAVRDYESKMFARAEIAAAGAAEGIESAFLDDGLERTLRQMQDRRANPSAA</sequence>
<dbReference type="GO" id="GO:0046677">
    <property type="term" value="P:response to antibiotic"/>
    <property type="evidence" value="ECO:0007669"/>
    <property type="project" value="InterPro"/>
</dbReference>
<comment type="subunit">
    <text evidence="5">Monomer.</text>
</comment>
<evidence type="ECO:0000256" key="1">
    <source>
        <dbReference type="ARBA" id="ARBA00022630"/>
    </source>
</evidence>
<reference evidence="8" key="1">
    <citation type="submission" date="2016-12" db="EMBL/GenBank/DDBJ databases">
        <title>Comparative genomics of four Isosphaeraceae planctomycetes: a common pool of plasmids and glycoside hydrolase genes.</title>
        <authorList>
            <person name="Ivanova A."/>
        </authorList>
    </citation>
    <scope>NUCLEOTIDE SEQUENCE [LARGE SCALE GENOMIC DNA]</scope>
    <source>
        <strain evidence="8">PX4</strain>
    </source>
</reference>
<evidence type="ECO:0000256" key="3">
    <source>
        <dbReference type="ARBA" id="ARBA00023002"/>
    </source>
</evidence>
<keyword evidence="8" id="KW-1185">Reference proteome</keyword>
<dbReference type="InterPro" id="IPR002938">
    <property type="entry name" value="FAD-bd"/>
</dbReference>